<evidence type="ECO:0000256" key="1">
    <source>
        <dbReference type="SAM" id="MobiDB-lite"/>
    </source>
</evidence>
<feature type="region of interest" description="Disordered" evidence="1">
    <location>
        <begin position="1"/>
        <end position="30"/>
    </location>
</feature>
<dbReference type="EMBL" id="WJXW01000007">
    <property type="protein sequence ID" value="KAF9734868.1"/>
    <property type="molecule type" value="Genomic_DNA"/>
</dbReference>
<organism evidence="2 3">
    <name type="scientific">Paraphaeosphaeria minitans</name>
    <dbReference type="NCBI Taxonomy" id="565426"/>
    <lineage>
        <taxon>Eukaryota</taxon>
        <taxon>Fungi</taxon>
        <taxon>Dikarya</taxon>
        <taxon>Ascomycota</taxon>
        <taxon>Pezizomycotina</taxon>
        <taxon>Dothideomycetes</taxon>
        <taxon>Pleosporomycetidae</taxon>
        <taxon>Pleosporales</taxon>
        <taxon>Massarineae</taxon>
        <taxon>Didymosphaeriaceae</taxon>
        <taxon>Paraphaeosphaeria</taxon>
    </lineage>
</organism>
<name>A0A9P6GGE1_9PLEO</name>
<reference evidence="2" key="1">
    <citation type="journal article" date="2020" name="Mol. Plant Microbe Interact.">
        <title>Genome Sequence of the Biocontrol Agent Coniothyrium minitans strain Conio (IMI 134523).</title>
        <authorList>
            <person name="Patel D."/>
            <person name="Shittu T.A."/>
            <person name="Baroncelli R."/>
            <person name="Muthumeenakshi S."/>
            <person name="Osborne T.H."/>
            <person name="Janganan T.K."/>
            <person name="Sreenivasaprasad S."/>
        </authorList>
    </citation>
    <scope>NUCLEOTIDE SEQUENCE</scope>
    <source>
        <strain evidence="2">Conio</strain>
    </source>
</reference>
<evidence type="ECO:0000313" key="3">
    <source>
        <dbReference type="Proteomes" id="UP000756921"/>
    </source>
</evidence>
<comment type="caution">
    <text evidence="2">The sequence shown here is derived from an EMBL/GenBank/DDBJ whole genome shotgun (WGS) entry which is preliminary data.</text>
</comment>
<dbReference type="Proteomes" id="UP000756921">
    <property type="component" value="Unassembled WGS sequence"/>
</dbReference>
<feature type="region of interest" description="Disordered" evidence="1">
    <location>
        <begin position="99"/>
        <end position="119"/>
    </location>
</feature>
<feature type="compositionally biased region" description="Polar residues" evidence="1">
    <location>
        <begin position="17"/>
        <end position="30"/>
    </location>
</feature>
<sequence>MHTDLKSAPPEGRTAPFASSANHVSSRRTNVNRSGHVATWQHDQQPLLAHCCCARIHSQPCCLVCKFLPTRMELNHVCHAESLGIFPMARSGSPMACGSSRSDVEWPRTRSAPSITPESVDDSTLIVGKELSPESVLCSDSVWSDSVFLNGYVSSWDTRARRTQVEEALLWSSPSLTSVSSEQSLRSDTQLQQSDSAYGMQFEFDDLGPAIWELSQVSDTYSPSLFNPPCECAN</sequence>
<keyword evidence="3" id="KW-1185">Reference proteome</keyword>
<protein>
    <submittedName>
        <fullName evidence="2">Uncharacterized protein</fullName>
    </submittedName>
</protein>
<proteinExistence type="predicted"/>
<accession>A0A9P6GGE1</accession>
<gene>
    <name evidence="2" type="ORF">PMIN01_07771</name>
</gene>
<dbReference type="AlphaFoldDB" id="A0A9P6GGE1"/>
<evidence type="ECO:0000313" key="2">
    <source>
        <dbReference type="EMBL" id="KAF9734868.1"/>
    </source>
</evidence>